<dbReference type="PANTHER" id="PTHR43423">
    <property type="entry name" value="ABC TRANSPORTER I FAMILY MEMBER 17"/>
    <property type="match status" value="1"/>
</dbReference>
<evidence type="ECO:0000256" key="4">
    <source>
        <dbReference type="ARBA" id="ARBA00022967"/>
    </source>
</evidence>
<dbReference type="KEGG" id="lfe:LAF_1196"/>
<evidence type="ECO:0000313" key="7">
    <source>
        <dbReference type="EMBL" id="BAG27532.1"/>
    </source>
</evidence>
<evidence type="ECO:0000313" key="8">
    <source>
        <dbReference type="Proteomes" id="UP000001697"/>
    </source>
</evidence>
<proteinExistence type="predicted"/>
<keyword evidence="2" id="KW-1003">Cell membrane</keyword>
<gene>
    <name evidence="7" type="ordered locus">LAF_1196</name>
</gene>
<dbReference type="Proteomes" id="UP000001697">
    <property type="component" value="Chromosome"/>
</dbReference>
<evidence type="ECO:0000256" key="5">
    <source>
        <dbReference type="ARBA" id="ARBA00023136"/>
    </source>
</evidence>
<dbReference type="PANTHER" id="PTHR43423:SF10">
    <property type="entry name" value="PHOSPHATE IMPORT ATP-BINDING PROTEIN PSTB 2"/>
    <property type="match status" value="1"/>
</dbReference>
<evidence type="ECO:0000256" key="3">
    <source>
        <dbReference type="ARBA" id="ARBA00022592"/>
    </source>
</evidence>
<keyword evidence="7" id="KW-0067">ATP-binding</keyword>
<evidence type="ECO:0000256" key="2">
    <source>
        <dbReference type="ARBA" id="ARBA00022475"/>
    </source>
</evidence>
<keyword evidence="8" id="KW-1185">Reference proteome</keyword>
<keyword evidence="4" id="KW-1278">Translocase</keyword>
<dbReference type="PROSITE" id="PS50893">
    <property type="entry name" value="ABC_TRANSPORTER_2"/>
    <property type="match status" value="1"/>
</dbReference>
<dbReference type="InterPro" id="IPR005670">
    <property type="entry name" value="PstB-like"/>
</dbReference>
<dbReference type="Pfam" id="PF13936">
    <property type="entry name" value="HTH_38"/>
    <property type="match status" value="1"/>
</dbReference>
<protein>
    <submittedName>
        <fullName evidence="7">Phosphate ABC transporter ATP-binding component</fullName>
    </submittedName>
</protein>
<dbReference type="InterPro" id="IPR025246">
    <property type="entry name" value="IS30-like_HTH"/>
</dbReference>
<dbReference type="AlphaFoldDB" id="A0ABF7R348"/>
<dbReference type="EMBL" id="AP008937">
    <property type="protein sequence ID" value="BAG27532.1"/>
    <property type="molecule type" value="Genomic_DNA"/>
</dbReference>
<dbReference type="Pfam" id="PF00005">
    <property type="entry name" value="ABC_tran"/>
    <property type="match status" value="1"/>
</dbReference>
<feature type="domain" description="ABC transporter" evidence="6">
    <location>
        <begin position="99"/>
        <end position="372"/>
    </location>
</feature>
<dbReference type="InterPro" id="IPR053392">
    <property type="entry name" value="Transposase_IS30-like"/>
</dbReference>
<keyword evidence="5" id="KW-0472">Membrane</keyword>
<dbReference type="SUPFAM" id="SSF52540">
    <property type="entry name" value="P-loop containing nucleoside triphosphate hydrolases"/>
    <property type="match status" value="1"/>
</dbReference>
<keyword evidence="7" id="KW-0547">Nucleotide-binding</keyword>
<dbReference type="NCBIfam" id="NF033563">
    <property type="entry name" value="transpos_IS30"/>
    <property type="match status" value="1"/>
</dbReference>
<dbReference type="InterPro" id="IPR017871">
    <property type="entry name" value="ABC_transporter-like_CS"/>
</dbReference>
<name>A0ABF7R348_LIMF3</name>
<organism evidence="7 8">
    <name type="scientific">Limosilactobacillus fermentum (strain NBRC 3956 / LMG 18251)</name>
    <name type="common">Lactobacillus fermentum</name>
    <dbReference type="NCBI Taxonomy" id="334390"/>
    <lineage>
        <taxon>Bacteria</taxon>
        <taxon>Bacillati</taxon>
        <taxon>Bacillota</taxon>
        <taxon>Bacilli</taxon>
        <taxon>Lactobacillales</taxon>
        <taxon>Lactobacillaceae</taxon>
        <taxon>Limosilactobacillus</taxon>
    </lineage>
</organism>
<keyword evidence="1" id="KW-0813">Transport</keyword>
<sequence length="377" mass="42897">MGTTILSFEDRVVIETLHHEKHSLQYIADYLGFSKTTIFNEVHRLAGEYHAVKAQTDHEVKLSHRGRKTILTTNLKRLIEEKIKIQKWSIEQVAHVVRIAYKTIYNWIDQGLLDINVTDLPNHGIRRKRAKETRGTFSHGRSIEDRPAEISDRNTSGHFEADTVLSGKRKGQAVATFVERKSRLTIVKRLNGRDSTVDINTATTDVYRVRQKIGMVFQHPNPFARSIRENLLLAPKQYGMKDKQEMDAIVERVLKDVALWDEVKDDLDKSALALSGGQQQRLCIARTLAVDPDILLLDEPASALNPLSTAKLEETLARLKEGRTIIIVTHNLEQASRISDYCAFFHMGHMLEYNETATMFAKPHLQATEDYLTGSFG</sequence>
<dbReference type="Gene3D" id="3.40.50.300">
    <property type="entry name" value="P-loop containing nucleotide triphosphate hydrolases"/>
    <property type="match status" value="1"/>
</dbReference>
<dbReference type="InterPro" id="IPR003439">
    <property type="entry name" value="ABC_transporter-like_ATP-bd"/>
</dbReference>
<dbReference type="GO" id="GO:0005524">
    <property type="term" value="F:ATP binding"/>
    <property type="evidence" value="ECO:0007669"/>
    <property type="project" value="UniProtKB-KW"/>
</dbReference>
<dbReference type="PROSITE" id="PS00211">
    <property type="entry name" value="ABC_TRANSPORTER_1"/>
    <property type="match status" value="1"/>
</dbReference>
<reference evidence="7 8" key="1">
    <citation type="journal article" date="2008" name="DNA Res.">
        <title>Comparative genome analysis of Lactobacillus reuteri and Lactobacillus fermentum reveal a genomic island for reuterin and cobalamin production.</title>
        <authorList>
            <person name="Morita H."/>
            <person name="Toh H."/>
            <person name="Fukuda S."/>
            <person name="Horikawa H."/>
            <person name="Oshima K."/>
            <person name="Suzuki T."/>
            <person name="Murakami M."/>
            <person name="Hisamatsu S."/>
            <person name="Kato Y."/>
            <person name="Takizawa T."/>
            <person name="Fukuoka H."/>
            <person name="Yoshimura T."/>
            <person name="Itoh K."/>
            <person name="O'Sullivan D.J."/>
            <person name="McKay L.L."/>
            <person name="Ohno H."/>
            <person name="Kikuchi J."/>
            <person name="Masaoka T."/>
            <person name="Hattori M."/>
        </authorList>
    </citation>
    <scope>NUCLEOTIDE SEQUENCE [LARGE SCALE GENOMIC DNA]</scope>
    <source>
        <strain evidence="8">NBRC 3956 / LMG 18251</strain>
    </source>
</reference>
<dbReference type="InterPro" id="IPR027417">
    <property type="entry name" value="P-loop_NTPase"/>
</dbReference>
<evidence type="ECO:0000259" key="6">
    <source>
        <dbReference type="PROSITE" id="PS50893"/>
    </source>
</evidence>
<accession>A0ABF7R348</accession>
<keyword evidence="3" id="KW-0592">Phosphate transport</keyword>
<dbReference type="CDD" id="cd03260">
    <property type="entry name" value="ABC_PstB_phosphate_transporter"/>
    <property type="match status" value="1"/>
</dbReference>
<evidence type="ECO:0000256" key="1">
    <source>
        <dbReference type="ARBA" id="ARBA00022448"/>
    </source>
</evidence>
<dbReference type="GO" id="GO:0006817">
    <property type="term" value="P:phosphate ion transport"/>
    <property type="evidence" value="ECO:0007669"/>
    <property type="project" value="UniProtKB-KW"/>
</dbReference>